<dbReference type="Gene3D" id="1.10.8.430">
    <property type="entry name" value="Helical domain of apoptotic protease-activating factors"/>
    <property type="match status" value="1"/>
</dbReference>
<evidence type="ECO:0000259" key="7">
    <source>
        <dbReference type="Pfam" id="PF18052"/>
    </source>
</evidence>
<dbReference type="EMBL" id="JARPOI010000014">
    <property type="protein sequence ID" value="KAJ9158797.1"/>
    <property type="molecule type" value="Genomic_DNA"/>
</dbReference>
<dbReference type="SUPFAM" id="SSF52058">
    <property type="entry name" value="L domain-like"/>
    <property type="match status" value="1"/>
</dbReference>
<evidence type="ECO:0000256" key="3">
    <source>
        <dbReference type="ARBA" id="ARBA00022821"/>
    </source>
</evidence>
<keyword evidence="11" id="KW-1185">Reference proteome</keyword>
<dbReference type="Gene3D" id="1.20.5.4130">
    <property type="match status" value="1"/>
</dbReference>
<dbReference type="Gene3D" id="1.10.10.10">
    <property type="entry name" value="Winged helix-like DNA-binding domain superfamily/Winged helix DNA-binding domain"/>
    <property type="match status" value="1"/>
</dbReference>
<keyword evidence="1" id="KW-0677">Repeat</keyword>
<dbReference type="Proteomes" id="UP001174677">
    <property type="component" value="Chromosome 14"/>
</dbReference>
<evidence type="ECO:0000256" key="4">
    <source>
        <dbReference type="ARBA" id="ARBA00022840"/>
    </source>
</evidence>
<gene>
    <name evidence="10" type="ORF">P3X46_024343</name>
</gene>
<dbReference type="Pfam" id="PF23598">
    <property type="entry name" value="LRR_14"/>
    <property type="match status" value="1"/>
</dbReference>
<protein>
    <submittedName>
        <fullName evidence="10">Uncharacterized protein</fullName>
    </submittedName>
</protein>
<accession>A0ABQ9L288</accession>
<reference evidence="10" key="1">
    <citation type="journal article" date="2023" name="Plant Biotechnol. J.">
        <title>Chromosome-level wild Hevea brasiliensis genome provides new tools for genomic-assisted breeding and valuable loci to elevate rubber yield.</title>
        <authorList>
            <person name="Cheng H."/>
            <person name="Song X."/>
            <person name="Hu Y."/>
            <person name="Wu T."/>
            <person name="Yang Q."/>
            <person name="An Z."/>
            <person name="Feng S."/>
            <person name="Deng Z."/>
            <person name="Wu W."/>
            <person name="Zeng X."/>
            <person name="Tu M."/>
            <person name="Wang X."/>
            <person name="Huang H."/>
        </authorList>
    </citation>
    <scope>NUCLEOTIDE SEQUENCE</scope>
    <source>
        <strain evidence="10">MT/VB/25A 57/8</strain>
    </source>
</reference>
<dbReference type="SUPFAM" id="SSF52540">
    <property type="entry name" value="P-loop containing nucleoside triphosphate hydrolases"/>
    <property type="match status" value="1"/>
</dbReference>
<feature type="domain" description="Disease resistance protein winged helix" evidence="8">
    <location>
        <begin position="432"/>
        <end position="504"/>
    </location>
</feature>
<dbReference type="InterPro" id="IPR041118">
    <property type="entry name" value="Rx_N"/>
</dbReference>
<comment type="caution">
    <text evidence="10">The sequence shown here is derived from an EMBL/GenBank/DDBJ whole genome shotgun (WGS) entry which is preliminary data.</text>
</comment>
<organism evidence="10 11">
    <name type="scientific">Hevea brasiliensis</name>
    <name type="common">Para rubber tree</name>
    <name type="synonym">Siphonia brasiliensis</name>
    <dbReference type="NCBI Taxonomy" id="3981"/>
    <lineage>
        <taxon>Eukaryota</taxon>
        <taxon>Viridiplantae</taxon>
        <taxon>Streptophyta</taxon>
        <taxon>Embryophyta</taxon>
        <taxon>Tracheophyta</taxon>
        <taxon>Spermatophyta</taxon>
        <taxon>Magnoliopsida</taxon>
        <taxon>eudicotyledons</taxon>
        <taxon>Gunneridae</taxon>
        <taxon>Pentapetalae</taxon>
        <taxon>rosids</taxon>
        <taxon>fabids</taxon>
        <taxon>Malpighiales</taxon>
        <taxon>Euphorbiaceae</taxon>
        <taxon>Crotonoideae</taxon>
        <taxon>Micrandreae</taxon>
        <taxon>Hevea</taxon>
    </lineage>
</organism>
<evidence type="ECO:0000256" key="1">
    <source>
        <dbReference type="ARBA" id="ARBA00022737"/>
    </source>
</evidence>
<dbReference type="Pfam" id="PF00931">
    <property type="entry name" value="NB-ARC"/>
    <property type="match status" value="1"/>
</dbReference>
<dbReference type="PANTHER" id="PTHR36766:SF38">
    <property type="entry name" value="DISEASE RESISTANCE PROTEIN RGA3"/>
    <property type="match status" value="1"/>
</dbReference>
<dbReference type="InterPro" id="IPR036388">
    <property type="entry name" value="WH-like_DNA-bd_sf"/>
</dbReference>
<feature type="region of interest" description="Disordered" evidence="5">
    <location>
        <begin position="1025"/>
        <end position="1044"/>
    </location>
</feature>
<keyword evidence="4" id="KW-0067">ATP-binding</keyword>
<feature type="domain" description="Disease resistance R13L4/SHOC-2-like LRR" evidence="9">
    <location>
        <begin position="573"/>
        <end position="842"/>
    </location>
</feature>
<feature type="domain" description="Disease resistance N-terminal" evidence="7">
    <location>
        <begin position="12"/>
        <end position="96"/>
    </location>
</feature>
<dbReference type="PANTHER" id="PTHR36766">
    <property type="entry name" value="PLANT BROAD-SPECTRUM MILDEW RESISTANCE PROTEIN RPW8"/>
    <property type="match status" value="1"/>
</dbReference>
<evidence type="ECO:0000256" key="2">
    <source>
        <dbReference type="ARBA" id="ARBA00022741"/>
    </source>
</evidence>
<dbReference type="InterPro" id="IPR032675">
    <property type="entry name" value="LRR_dom_sf"/>
</dbReference>
<dbReference type="InterPro" id="IPR042197">
    <property type="entry name" value="Apaf_helical"/>
</dbReference>
<evidence type="ECO:0000259" key="6">
    <source>
        <dbReference type="Pfam" id="PF00931"/>
    </source>
</evidence>
<dbReference type="Pfam" id="PF23559">
    <property type="entry name" value="WHD_DRP"/>
    <property type="match status" value="1"/>
</dbReference>
<dbReference type="Gene3D" id="3.40.50.300">
    <property type="entry name" value="P-loop containing nucleotide triphosphate hydrolases"/>
    <property type="match status" value="1"/>
</dbReference>
<evidence type="ECO:0000256" key="5">
    <source>
        <dbReference type="SAM" id="MobiDB-lite"/>
    </source>
</evidence>
<dbReference type="Pfam" id="PF18052">
    <property type="entry name" value="Rx_N"/>
    <property type="match status" value="1"/>
</dbReference>
<keyword evidence="2" id="KW-0547">Nucleotide-binding</keyword>
<feature type="domain" description="NB-ARC" evidence="6">
    <location>
        <begin position="177"/>
        <end position="345"/>
    </location>
</feature>
<dbReference type="InterPro" id="IPR058922">
    <property type="entry name" value="WHD_DRP"/>
</dbReference>
<dbReference type="Gene3D" id="3.80.10.10">
    <property type="entry name" value="Ribonuclease Inhibitor"/>
    <property type="match status" value="3"/>
</dbReference>
<evidence type="ECO:0000259" key="9">
    <source>
        <dbReference type="Pfam" id="PF23598"/>
    </source>
</evidence>
<sequence length="1044" mass="119449">MAEGVLFDIAGEIIRKLGSRALDEIGLWWCVKDELRKLEATVSSIHNVLLDAEEQQIYNRQVKGWLGRLQEVFYDADDLLDDIATEALRRQVMTGNRLTKEVSLFFSSSNRLVYGFKMGHKIKALRERLADIEADKQFPLEVRTWERGYTTMVRAQTYLAFEVVIGREGDKVVIGREGDKNAIIEVLLASNSKENVSVLSIVGIGGLGKSTLAQLIFNDERIKNYFELRIWVCVSDIFDVKMIVRKILESATGTKSEDLELEALKSQLGNIMYSKRYLLVLDDVWNENSERWDNLKKLLEGGSSGSKILVTTRSERVARICSTLKPYVMGCLSPDESLSLFLHAALTGQKLKDSKTNKIAEGIVKKCFGVPLAIKTIASVLYFKDPEREWLPFLENDLSKIAQNENDILSILKLSYDHLSSHLKHCFAYCALFPKAYVIDVKKLIHLWVAQGFIESSSSSLCIEDIGLQYFKELWWRSFFQEVEWDEIGNVKSCKMHDLMHDLATSVAGKSICIIYSEVDKSVRHVSFDFHSYSSHQIPVELSIARKLRTFLLPRPKDFDEVKAHELSIAEVIVSNFRELRVCDMSGAKIENVSNSINRLKHLRYLDVSNNFGIRTLPDSILELQNLQVLKVSSCYRLKELPKDIKKLINLRHLYCDDCWSLTHMPRGLGQLTSLRTLTWFVVAEDNSAAKNVGGLNELNSLNNLRESLEIRKLGYVKNGIINHNIKEKSLLQSLSLCSDRYYDDANVDNEEMAFQNLQPHPNLKRLVMEGYRGTRFPSWVSSLTNLVNIKLKKCRCQHLPPLDQIPSLQNLEIWELNDLEYIEIEGQASTFFPSLKYLQLLFCSKLKGWRKKRDDDDRDDSTTISISELLQFPCLSQFTCVDCPNLSWIPQFPSIGELLQLRGVSEQLVKQIFTISTSSSIVPPLSKLKQLIIWGIEDLEFLPPDGLQNLTSLQRLLIVGCPRLTSMPQEMRSLPSLQELKIDDCPLLSKRCANKKGEDWPFISHIPNIQVDHKRVQWKGRYLPEDEEKSSTTAEYEITSYED</sequence>
<dbReference type="InterPro" id="IPR002182">
    <property type="entry name" value="NB-ARC"/>
</dbReference>
<proteinExistence type="predicted"/>
<keyword evidence="3" id="KW-0611">Plant defense</keyword>
<name>A0ABQ9L288_HEVBR</name>
<evidence type="ECO:0000313" key="10">
    <source>
        <dbReference type="EMBL" id="KAJ9158797.1"/>
    </source>
</evidence>
<dbReference type="InterPro" id="IPR027417">
    <property type="entry name" value="P-loop_NTPase"/>
</dbReference>
<evidence type="ECO:0000259" key="8">
    <source>
        <dbReference type="Pfam" id="PF23559"/>
    </source>
</evidence>
<dbReference type="PRINTS" id="PR00364">
    <property type="entry name" value="DISEASERSIST"/>
</dbReference>
<evidence type="ECO:0000313" key="11">
    <source>
        <dbReference type="Proteomes" id="UP001174677"/>
    </source>
</evidence>
<dbReference type="InterPro" id="IPR055414">
    <property type="entry name" value="LRR_R13L4/SHOC2-like"/>
</dbReference>